<keyword evidence="2" id="KW-1185">Reference proteome</keyword>
<dbReference type="Proteomes" id="UP000233365">
    <property type="component" value="Unassembled WGS sequence"/>
</dbReference>
<dbReference type="EMBL" id="PGTS01000001">
    <property type="protein sequence ID" value="PKR52315.1"/>
    <property type="molecule type" value="Genomic_DNA"/>
</dbReference>
<evidence type="ECO:0000313" key="1">
    <source>
        <dbReference type="EMBL" id="PKR52315.1"/>
    </source>
</evidence>
<comment type="caution">
    <text evidence="1">The sequence shown here is derived from an EMBL/GenBank/DDBJ whole genome shotgun (WGS) entry which is preliminary data.</text>
</comment>
<name>A0ABX4RCU2_9PROT</name>
<evidence type="ECO:0000313" key="2">
    <source>
        <dbReference type="Proteomes" id="UP000233365"/>
    </source>
</evidence>
<protein>
    <submittedName>
        <fullName evidence="1">Uncharacterized protein</fullName>
    </submittedName>
</protein>
<reference evidence="1 2" key="1">
    <citation type="submission" date="2017-11" db="EMBL/GenBank/DDBJ databases">
        <title>Biodiversity and function of Thalassospira species in the particle-attached aromatic-hydrocarbon-degrading consortia from the surface seawater of the China South Sea.</title>
        <authorList>
            <person name="Dong C."/>
            <person name="Liu R."/>
            <person name="Shao Z."/>
        </authorList>
    </citation>
    <scope>NUCLEOTIDE SEQUENCE [LARGE SCALE GENOMIC DNA]</scope>
    <source>
        <strain evidence="1 2">139Z-12</strain>
    </source>
</reference>
<organism evidence="1 2">
    <name type="scientific">Thalassospira povalilytica</name>
    <dbReference type="NCBI Taxonomy" id="732237"/>
    <lineage>
        <taxon>Bacteria</taxon>
        <taxon>Pseudomonadati</taxon>
        <taxon>Pseudomonadota</taxon>
        <taxon>Alphaproteobacteria</taxon>
        <taxon>Rhodospirillales</taxon>
        <taxon>Thalassospiraceae</taxon>
        <taxon>Thalassospira</taxon>
    </lineage>
</organism>
<accession>A0ABX4RCU2</accession>
<proteinExistence type="predicted"/>
<gene>
    <name evidence="1" type="ORF">CU041_01525</name>
</gene>
<sequence>MAVVKLEKLQIKNAAKTMTVITHGFLQYAASGNATYHQVMITIRHIDVGGKEAIGMCHGQLRHRPLNQNKLI</sequence>